<evidence type="ECO:0000256" key="5">
    <source>
        <dbReference type="SAM" id="MobiDB-lite"/>
    </source>
</evidence>
<dbReference type="Gramene" id="ONK58504">
    <property type="protein sequence ID" value="ONK58504"/>
    <property type="gene ID" value="A4U43_C09F13750"/>
</dbReference>
<dbReference type="InterPro" id="IPR044817">
    <property type="entry name" value="SBP-like"/>
</dbReference>
<keyword evidence="1" id="KW-0479">Metal-binding</keyword>
<feature type="domain" description="SBP-type" evidence="6">
    <location>
        <begin position="1"/>
        <end position="43"/>
    </location>
</feature>
<dbReference type="Gene3D" id="4.10.1100.10">
    <property type="entry name" value="Transcription factor, SBP-box domain"/>
    <property type="match status" value="1"/>
</dbReference>
<dbReference type="Pfam" id="PF03110">
    <property type="entry name" value="SBP"/>
    <property type="match status" value="1"/>
</dbReference>
<dbReference type="InterPro" id="IPR036893">
    <property type="entry name" value="SBP_sf"/>
</dbReference>
<dbReference type="AlphaFoldDB" id="A0A5P1E7A2"/>
<dbReference type="SUPFAM" id="SSF103612">
    <property type="entry name" value="SBT domain"/>
    <property type="match status" value="1"/>
</dbReference>
<evidence type="ECO:0000256" key="2">
    <source>
        <dbReference type="ARBA" id="ARBA00022771"/>
    </source>
</evidence>
<dbReference type="PANTHER" id="PTHR31251:SF208">
    <property type="entry name" value="SQUAMOSA PROMOTER-BINDING-LIKE PROTEIN 18"/>
    <property type="match status" value="1"/>
</dbReference>
<evidence type="ECO:0000259" key="6">
    <source>
        <dbReference type="PROSITE" id="PS51141"/>
    </source>
</evidence>
<name>A0A5P1E7A2_ASPOF</name>
<dbReference type="PROSITE" id="PS51141">
    <property type="entry name" value="ZF_SBP"/>
    <property type="match status" value="1"/>
</dbReference>
<evidence type="ECO:0000256" key="3">
    <source>
        <dbReference type="ARBA" id="ARBA00022833"/>
    </source>
</evidence>
<dbReference type="EMBL" id="CM007389">
    <property type="protein sequence ID" value="ONK58504.1"/>
    <property type="molecule type" value="Genomic_DNA"/>
</dbReference>
<sequence length="262" mass="28861">MVGGQEQRFCQQCSRFHLLVEFDEVKRSCRKRLDGHNRRRRKPQPDSMNSGSLFTTHQGPRFSSYPQIFPTSASDPAWPVIVKTEEEPLYSHHQPLHFLDRQHHHHFSTSFTRKHFPFLQDSEPSICQPLLKTISAPENSGNTNKLFSPLDCALSLLSSPPQTSSINLGQIVPSTDRIPMGQPLISYSGLGLGRYSGSHGESNHHVSTTGFSCSGMEDEHVGSTVLVSDASDAEMHCQGLFGVGGGEGSSDGGSQAIPFSWQ</sequence>
<dbReference type="InterPro" id="IPR004333">
    <property type="entry name" value="SBP_dom"/>
</dbReference>
<evidence type="ECO:0000256" key="4">
    <source>
        <dbReference type="PROSITE-ProRule" id="PRU00470"/>
    </source>
</evidence>
<proteinExistence type="predicted"/>
<keyword evidence="2 4" id="KW-0863">Zinc-finger</keyword>
<dbReference type="Proteomes" id="UP000243459">
    <property type="component" value="Chromosome 9"/>
</dbReference>
<dbReference type="GO" id="GO:0008270">
    <property type="term" value="F:zinc ion binding"/>
    <property type="evidence" value="ECO:0007669"/>
    <property type="project" value="UniProtKB-KW"/>
</dbReference>
<evidence type="ECO:0000313" key="7">
    <source>
        <dbReference type="EMBL" id="ONK58504.1"/>
    </source>
</evidence>
<evidence type="ECO:0000313" key="8">
    <source>
        <dbReference type="Proteomes" id="UP000243459"/>
    </source>
</evidence>
<protein>
    <recommendedName>
        <fullName evidence="6">SBP-type domain-containing protein</fullName>
    </recommendedName>
</protein>
<keyword evidence="8" id="KW-1185">Reference proteome</keyword>
<evidence type="ECO:0000256" key="1">
    <source>
        <dbReference type="ARBA" id="ARBA00022723"/>
    </source>
</evidence>
<feature type="region of interest" description="Disordered" evidence="5">
    <location>
        <begin position="34"/>
        <end position="61"/>
    </location>
</feature>
<gene>
    <name evidence="7" type="ORF">A4U43_C09F13750</name>
</gene>
<reference evidence="8" key="1">
    <citation type="journal article" date="2017" name="Nat. Commun.">
        <title>The asparagus genome sheds light on the origin and evolution of a young Y chromosome.</title>
        <authorList>
            <person name="Harkess A."/>
            <person name="Zhou J."/>
            <person name="Xu C."/>
            <person name="Bowers J.E."/>
            <person name="Van der Hulst R."/>
            <person name="Ayyampalayam S."/>
            <person name="Mercati F."/>
            <person name="Riccardi P."/>
            <person name="McKain M.R."/>
            <person name="Kakrana A."/>
            <person name="Tang H."/>
            <person name="Ray J."/>
            <person name="Groenendijk J."/>
            <person name="Arikit S."/>
            <person name="Mathioni S.M."/>
            <person name="Nakano M."/>
            <person name="Shan H."/>
            <person name="Telgmann-Rauber A."/>
            <person name="Kanno A."/>
            <person name="Yue Z."/>
            <person name="Chen H."/>
            <person name="Li W."/>
            <person name="Chen Y."/>
            <person name="Xu X."/>
            <person name="Zhang Y."/>
            <person name="Luo S."/>
            <person name="Chen H."/>
            <person name="Gao J."/>
            <person name="Mao Z."/>
            <person name="Pires J.C."/>
            <person name="Luo M."/>
            <person name="Kudrna D."/>
            <person name="Wing R.A."/>
            <person name="Meyers B.C."/>
            <person name="Yi K."/>
            <person name="Kong H."/>
            <person name="Lavrijsen P."/>
            <person name="Sunseri F."/>
            <person name="Falavigna A."/>
            <person name="Ye Y."/>
            <person name="Leebens-Mack J.H."/>
            <person name="Chen G."/>
        </authorList>
    </citation>
    <scope>NUCLEOTIDE SEQUENCE [LARGE SCALE GENOMIC DNA]</scope>
    <source>
        <strain evidence="8">cv. DH0086</strain>
    </source>
</reference>
<dbReference type="PANTHER" id="PTHR31251">
    <property type="entry name" value="SQUAMOSA PROMOTER-BINDING-LIKE PROTEIN 4"/>
    <property type="match status" value="1"/>
</dbReference>
<organism evidence="7 8">
    <name type="scientific">Asparagus officinalis</name>
    <name type="common">Garden asparagus</name>
    <dbReference type="NCBI Taxonomy" id="4686"/>
    <lineage>
        <taxon>Eukaryota</taxon>
        <taxon>Viridiplantae</taxon>
        <taxon>Streptophyta</taxon>
        <taxon>Embryophyta</taxon>
        <taxon>Tracheophyta</taxon>
        <taxon>Spermatophyta</taxon>
        <taxon>Magnoliopsida</taxon>
        <taxon>Liliopsida</taxon>
        <taxon>Asparagales</taxon>
        <taxon>Asparagaceae</taxon>
        <taxon>Asparagoideae</taxon>
        <taxon>Asparagus</taxon>
    </lineage>
</organism>
<dbReference type="GO" id="GO:0003677">
    <property type="term" value="F:DNA binding"/>
    <property type="evidence" value="ECO:0007669"/>
    <property type="project" value="InterPro"/>
</dbReference>
<accession>A0A5P1E7A2</accession>
<feature type="compositionally biased region" description="Polar residues" evidence="5">
    <location>
        <begin position="46"/>
        <end position="58"/>
    </location>
</feature>
<dbReference type="OMA" id="YTHHQIP"/>
<dbReference type="GO" id="GO:0005634">
    <property type="term" value="C:nucleus"/>
    <property type="evidence" value="ECO:0007669"/>
    <property type="project" value="InterPro"/>
</dbReference>
<keyword evidence="3" id="KW-0862">Zinc</keyword>